<proteinExistence type="inferred from homology"/>
<dbReference type="FunCoup" id="A0A0Q3PBM0">
    <property type="interactions" value="1044"/>
</dbReference>
<evidence type="ECO:0000313" key="10">
    <source>
        <dbReference type="EMBL" id="KQJ86497.1"/>
    </source>
</evidence>
<dbReference type="InterPro" id="IPR023395">
    <property type="entry name" value="MCP_dom_sf"/>
</dbReference>
<dbReference type="InterPro" id="IPR050391">
    <property type="entry name" value="Mito_Metabolite_Transporter"/>
</dbReference>
<dbReference type="EMBL" id="CM000883">
    <property type="protein sequence ID" value="KQJ86497.1"/>
    <property type="molecule type" value="Genomic_DNA"/>
</dbReference>
<keyword evidence="5" id="KW-0677">Repeat</keyword>
<evidence type="ECO:0000256" key="6">
    <source>
        <dbReference type="ARBA" id="ARBA00022989"/>
    </source>
</evidence>
<feature type="repeat" description="Solcar" evidence="8">
    <location>
        <begin position="114"/>
        <end position="197"/>
    </location>
</feature>
<keyword evidence="12" id="KW-1185">Reference proteome</keyword>
<reference evidence="11" key="3">
    <citation type="submission" date="2018-08" db="UniProtKB">
        <authorList>
            <consortium name="EnsemblPlants"/>
        </authorList>
    </citation>
    <scope>IDENTIFICATION</scope>
    <source>
        <strain evidence="11">cv. Bd21</strain>
    </source>
</reference>
<dbReference type="OrthoDB" id="756301at2759"/>
<dbReference type="EnsemblPlants" id="KQJ86495">
    <property type="protein sequence ID" value="KQJ86495"/>
    <property type="gene ID" value="BRADI_4g05917v3"/>
</dbReference>
<gene>
    <name evidence="11" type="primary">LOC100835040</name>
    <name evidence="10" type="ORF">BRADI_4g05917v3</name>
</gene>
<keyword evidence="6" id="KW-1133">Transmembrane helix</keyword>
<accession>A0A0Q3PBM0</accession>
<evidence type="ECO:0008006" key="13">
    <source>
        <dbReference type="Google" id="ProtNLM"/>
    </source>
</evidence>
<evidence type="ECO:0000256" key="9">
    <source>
        <dbReference type="RuleBase" id="RU000488"/>
    </source>
</evidence>
<dbReference type="KEGG" id="bdi:100835040"/>
<reference evidence="10" key="2">
    <citation type="submission" date="2017-06" db="EMBL/GenBank/DDBJ databases">
        <title>WGS assembly of Brachypodium distachyon.</title>
        <authorList>
            <consortium name="The International Brachypodium Initiative"/>
            <person name="Lucas S."/>
            <person name="Harmon-Smith M."/>
            <person name="Lail K."/>
            <person name="Tice H."/>
            <person name="Grimwood J."/>
            <person name="Bruce D."/>
            <person name="Barry K."/>
            <person name="Shu S."/>
            <person name="Lindquist E."/>
            <person name="Wang M."/>
            <person name="Pitluck S."/>
            <person name="Vogel J.P."/>
            <person name="Garvin D.F."/>
            <person name="Mockler T.C."/>
            <person name="Schmutz J."/>
            <person name="Rokhsar D."/>
            <person name="Bevan M.W."/>
        </authorList>
    </citation>
    <scope>NUCLEOTIDE SEQUENCE</scope>
    <source>
        <strain evidence="10">Bd21</strain>
    </source>
</reference>
<dbReference type="GeneID" id="100835040"/>
<evidence type="ECO:0000256" key="1">
    <source>
        <dbReference type="ARBA" id="ARBA00004141"/>
    </source>
</evidence>
<dbReference type="InterPro" id="IPR018108">
    <property type="entry name" value="MCP_transmembrane"/>
</dbReference>
<dbReference type="ExpressionAtlas" id="A0A0Q3PBM0">
    <property type="expression patterns" value="baseline and differential"/>
</dbReference>
<evidence type="ECO:0000256" key="7">
    <source>
        <dbReference type="ARBA" id="ARBA00023136"/>
    </source>
</evidence>
<keyword evidence="4 8" id="KW-0812">Transmembrane</keyword>
<dbReference type="Proteomes" id="UP000008810">
    <property type="component" value="Chromosome 4"/>
</dbReference>
<organism evidence="10">
    <name type="scientific">Brachypodium distachyon</name>
    <name type="common">Purple false brome</name>
    <name type="synonym">Trachynia distachya</name>
    <dbReference type="NCBI Taxonomy" id="15368"/>
    <lineage>
        <taxon>Eukaryota</taxon>
        <taxon>Viridiplantae</taxon>
        <taxon>Streptophyta</taxon>
        <taxon>Embryophyta</taxon>
        <taxon>Tracheophyta</taxon>
        <taxon>Spermatophyta</taxon>
        <taxon>Magnoliopsida</taxon>
        <taxon>Liliopsida</taxon>
        <taxon>Poales</taxon>
        <taxon>Poaceae</taxon>
        <taxon>BOP clade</taxon>
        <taxon>Pooideae</taxon>
        <taxon>Stipodae</taxon>
        <taxon>Brachypodieae</taxon>
        <taxon>Brachypodium</taxon>
    </lineage>
</organism>
<dbReference type="Gene3D" id="1.50.40.10">
    <property type="entry name" value="Mitochondrial carrier domain"/>
    <property type="match status" value="1"/>
</dbReference>
<evidence type="ECO:0000256" key="4">
    <source>
        <dbReference type="ARBA" id="ARBA00022692"/>
    </source>
</evidence>
<feature type="repeat" description="Solcar" evidence="8">
    <location>
        <begin position="206"/>
        <end position="295"/>
    </location>
</feature>
<evidence type="ECO:0000256" key="8">
    <source>
        <dbReference type="PROSITE-ProRule" id="PRU00282"/>
    </source>
</evidence>
<dbReference type="SUPFAM" id="SSF103506">
    <property type="entry name" value="Mitochondrial carrier"/>
    <property type="match status" value="1"/>
</dbReference>
<sequence length="301" mass="32282">MAQPRSGDARPAPREGTPYALYQFGTSGAAVAVATAVTHPLDVMKVRLQMQLAGQKGNLVGMGTIFTQMIEREGPRSLYLGISPALTRSLIYGGLRLGLYEPCKHVCSYAFGSTNFAFKSASGIVAGALATALTNPMEVLKVRSQMSTSRITTIGVMRIIVAEEGLKALWKGVGPAMARAGCLTASQMATYDETKQALLKWTRLEEGFQLHLMSSCIAGTAGTLVTAPIDMIKTRLMLQREAKGARVYRNGFHCAYQVVRTEGVKSLYKGGFATFARLGPQTAITFVVCEKLRGLAGMTAI</sequence>
<dbReference type="Gramene" id="KQJ86495">
    <property type="protein sequence ID" value="KQJ86495"/>
    <property type="gene ID" value="BRADI_4g05917v3"/>
</dbReference>
<comment type="similarity">
    <text evidence="2 9">Belongs to the mitochondrial carrier (TC 2.A.29) family.</text>
</comment>
<dbReference type="Pfam" id="PF00153">
    <property type="entry name" value="Mito_carr"/>
    <property type="match status" value="3"/>
</dbReference>
<keyword evidence="7 8" id="KW-0472">Membrane</keyword>
<name>A0A0Q3PBM0_BRADI</name>
<evidence type="ECO:0000256" key="3">
    <source>
        <dbReference type="ARBA" id="ARBA00022448"/>
    </source>
</evidence>
<dbReference type="EMBL" id="CM000883">
    <property type="protein sequence ID" value="KQJ86495.1"/>
    <property type="molecule type" value="Genomic_DNA"/>
</dbReference>
<dbReference type="PROSITE" id="PS50920">
    <property type="entry name" value="SOLCAR"/>
    <property type="match status" value="3"/>
</dbReference>
<reference evidence="10 11" key="1">
    <citation type="journal article" date="2010" name="Nature">
        <title>Genome sequencing and analysis of the model grass Brachypodium distachyon.</title>
        <authorList>
            <consortium name="International Brachypodium Initiative"/>
        </authorList>
    </citation>
    <scope>NUCLEOTIDE SEQUENCE [LARGE SCALE GENOMIC DNA]</scope>
    <source>
        <strain evidence="10 11">Bd21</strain>
    </source>
</reference>
<evidence type="ECO:0000313" key="11">
    <source>
        <dbReference type="EnsemblPlants" id="KQJ86495"/>
    </source>
</evidence>
<dbReference type="RefSeq" id="XP_003575823.1">
    <property type="nucleotide sequence ID" value="XM_003575775.4"/>
</dbReference>
<dbReference type="GO" id="GO:0022857">
    <property type="term" value="F:transmembrane transporter activity"/>
    <property type="evidence" value="ECO:0000318"/>
    <property type="project" value="GO_Central"/>
</dbReference>
<dbReference type="EnsemblPlants" id="KQJ86497">
    <property type="protein sequence ID" value="KQJ86497"/>
    <property type="gene ID" value="BRADI_4g05917v3"/>
</dbReference>
<dbReference type="PANTHER" id="PTHR45618">
    <property type="entry name" value="MITOCHONDRIAL DICARBOXYLATE CARRIER-RELATED"/>
    <property type="match status" value="1"/>
</dbReference>
<protein>
    <recommendedName>
        <fullName evidence="13">Mitochondrial substrate carrier family protein ucpB</fullName>
    </recommendedName>
</protein>
<feature type="repeat" description="Solcar" evidence="8">
    <location>
        <begin position="18"/>
        <end position="106"/>
    </location>
</feature>
<evidence type="ECO:0000256" key="5">
    <source>
        <dbReference type="ARBA" id="ARBA00022737"/>
    </source>
</evidence>
<comment type="subcellular location">
    <subcellularLocation>
        <location evidence="1">Membrane</location>
        <topology evidence="1">Multi-pass membrane protein</topology>
    </subcellularLocation>
</comment>
<dbReference type="GO" id="GO:0016020">
    <property type="term" value="C:membrane"/>
    <property type="evidence" value="ECO:0007669"/>
    <property type="project" value="UniProtKB-SubCell"/>
</dbReference>
<dbReference type="Gramene" id="KQJ86497">
    <property type="protein sequence ID" value="KQJ86497"/>
    <property type="gene ID" value="BRADI_4g05917v3"/>
</dbReference>
<evidence type="ECO:0000256" key="2">
    <source>
        <dbReference type="ARBA" id="ARBA00006375"/>
    </source>
</evidence>
<dbReference type="AlphaFoldDB" id="A0A0Q3PBM0"/>
<evidence type="ECO:0000313" key="12">
    <source>
        <dbReference type="Proteomes" id="UP000008810"/>
    </source>
</evidence>
<keyword evidence="3 9" id="KW-0813">Transport</keyword>